<proteinExistence type="predicted"/>
<evidence type="ECO:0000259" key="1">
    <source>
        <dbReference type="SMART" id="SM00065"/>
    </source>
</evidence>
<dbReference type="Gene3D" id="3.30.450.40">
    <property type="match status" value="1"/>
</dbReference>
<dbReference type="Pfam" id="PF01590">
    <property type="entry name" value="GAF"/>
    <property type="match status" value="1"/>
</dbReference>
<evidence type="ECO:0000313" key="2">
    <source>
        <dbReference type="EMBL" id="EPX77952.1"/>
    </source>
</evidence>
<dbReference type="SMART" id="SM00065">
    <property type="entry name" value="GAF"/>
    <property type="match status" value="1"/>
</dbReference>
<dbReference type="Proteomes" id="UP000015347">
    <property type="component" value="Unassembled WGS sequence"/>
</dbReference>
<organism evidence="2 3">
    <name type="scientific">Salipiger mucosus DSM 16094</name>
    <dbReference type="NCBI Taxonomy" id="1123237"/>
    <lineage>
        <taxon>Bacteria</taxon>
        <taxon>Pseudomonadati</taxon>
        <taxon>Pseudomonadota</taxon>
        <taxon>Alphaproteobacteria</taxon>
        <taxon>Rhodobacterales</taxon>
        <taxon>Roseobacteraceae</taxon>
        <taxon>Salipiger</taxon>
    </lineage>
</organism>
<dbReference type="InterPro" id="IPR029016">
    <property type="entry name" value="GAF-like_dom_sf"/>
</dbReference>
<dbReference type="eggNOG" id="COG2203">
    <property type="taxonomic scope" value="Bacteria"/>
</dbReference>
<keyword evidence="2" id="KW-0808">Transferase</keyword>
<reference evidence="3" key="1">
    <citation type="journal article" date="2014" name="Stand. Genomic Sci.">
        <title>Genome sequence of the exopolysaccharide-producing Salipiger mucosus type strain (DSM 16094(T)), a moderately halophilic member of the Roseobacter clade.</title>
        <authorList>
            <person name="Riedel T."/>
            <person name="Spring S."/>
            <person name="Fiebig A."/>
            <person name="Petersen J."/>
            <person name="Kyrpides N.C."/>
            <person name="Goker M."/>
            <person name="Klenk H.P."/>
        </authorList>
    </citation>
    <scope>NUCLEOTIDE SEQUENCE [LARGE SCALE GENOMIC DNA]</scope>
    <source>
        <strain evidence="3">DSM 16094</strain>
    </source>
</reference>
<keyword evidence="3" id="KW-1185">Reference proteome</keyword>
<dbReference type="SUPFAM" id="SSF55781">
    <property type="entry name" value="GAF domain-like"/>
    <property type="match status" value="1"/>
</dbReference>
<dbReference type="HOGENOM" id="CLU_096802_4_0_5"/>
<dbReference type="PANTHER" id="PTHR43102">
    <property type="entry name" value="SLR1143 PROTEIN"/>
    <property type="match status" value="1"/>
</dbReference>
<gene>
    <name evidence="2" type="ORF">Salmuc_03274</name>
</gene>
<dbReference type="EMBL" id="APVH01000042">
    <property type="protein sequence ID" value="EPX77952.1"/>
    <property type="molecule type" value="Genomic_DNA"/>
</dbReference>
<name>S9QDE9_9RHOB</name>
<dbReference type="STRING" id="1123237.Salmuc_03274"/>
<feature type="domain" description="GAF" evidence="1">
    <location>
        <begin position="1"/>
        <end position="135"/>
    </location>
</feature>
<keyword evidence="2" id="KW-0418">Kinase</keyword>
<dbReference type="GO" id="GO:0016301">
    <property type="term" value="F:kinase activity"/>
    <property type="evidence" value="ECO:0007669"/>
    <property type="project" value="UniProtKB-KW"/>
</dbReference>
<accession>S9QDE9</accession>
<dbReference type="PANTHER" id="PTHR43102:SF2">
    <property type="entry name" value="GAF DOMAIN-CONTAINING PROTEIN"/>
    <property type="match status" value="1"/>
</dbReference>
<dbReference type="InterPro" id="IPR003018">
    <property type="entry name" value="GAF"/>
</dbReference>
<dbReference type="AlphaFoldDB" id="S9QDE9"/>
<comment type="caution">
    <text evidence="2">The sequence shown here is derived from an EMBL/GenBank/DDBJ whole genome shotgun (WGS) entry which is preliminary data.</text>
</comment>
<sequence length="138" mass="15018">MMLHASFALVTVIDDDNERQVFKASRGPDGQPLKDLSTPLSFSLCNHVRLRGGTVVIRDLSLDRSFRDHPAQRECGIKAYLGAPLLGPANDPIGAVCAAETHPRVWSDRDKAAIENFAALAAQQVLLRASLQTLKMIA</sequence>
<evidence type="ECO:0000313" key="3">
    <source>
        <dbReference type="Proteomes" id="UP000015347"/>
    </source>
</evidence>
<protein>
    <submittedName>
        <fullName evidence="2">Multi-sensor hybrid histidine kinase</fullName>
    </submittedName>
</protein>